<evidence type="ECO:0000256" key="3">
    <source>
        <dbReference type="ARBA" id="ARBA00022670"/>
    </source>
</evidence>
<dbReference type="InterPro" id="IPR003653">
    <property type="entry name" value="Peptidase_C48_C"/>
</dbReference>
<feature type="compositionally biased region" description="Basic and acidic residues" evidence="6">
    <location>
        <begin position="1"/>
        <end position="11"/>
    </location>
</feature>
<dbReference type="Proteomes" id="UP000567179">
    <property type="component" value="Unassembled WGS sequence"/>
</dbReference>
<keyword evidence="4" id="KW-0833">Ubl conjugation pathway</keyword>
<feature type="region of interest" description="Disordered" evidence="6">
    <location>
        <begin position="1031"/>
        <end position="1120"/>
    </location>
</feature>
<dbReference type="OrthoDB" id="442460at2759"/>
<keyword evidence="3" id="KW-0645">Protease</keyword>
<evidence type="ECO:0000256" key="4">
    <source>
        <dbReference type="ARBA" id="ARBA00022786"/>
    </source>
</evidence>
<accession>A0A8H5EWY3</accession>
<organism evidence="8 9">
    <name type="scientific">Psilocybe cf. subviscida</name>
    <dbReference type="NCBI Taxonomy" id="2480587"/>
    <lineage>
        <taxon>Eukaryota</taxon>
        <taxon>Fungi</taxon>
        <taxon>Dikarya</taxon>
        <taxon>Basidiomycota</taxon>
        <taxon>Agaricomycotina</taxon>
        <taxon>Agaricomycetes</taxon>
        <taxon>Agaricomycetidae</taxon>
        <taxon>Agaricales</taxon>
        <taxon>Agaricineae</taxon>
        <taxon>Strophariaceae</taxon>
        <taxon>Psilocybe</taxon>
    </lineage>
</organism>
<feature type="compositionally biased region" description="Basic residues" evidence="6">
    <location>
        <begin position="884"/>
        <end position="894"/>
    </location>
</feature>
<protein>
    <recommendedName>
        <fullName evidence="7">Ubiquitin-like protease family profile domain-containing protein</fullName>
    </recommendedName>
</protein>
<evidence type="ECO:0000256" key="6">
    <source>
        <dbReference type="SAM" id="MobiDB-lite"/>
    </source>
</evidence>
<dbReference type="PANTHER" id="PTHR46896">
    <property type="entry name" value="SENTRIN-SPECIFIC PROTEASE"/>
    <property type="match status" value="1"/>
</dbReference>
<dbReference type="Gene3D" id="1.10.418.20">
    <property type="match status" value="1"/>
</dbReference>
<evidence type="ECO:0000256" key="2">
    <source>
        <dbReference type="ARBA" id="ARBA00022553"/>
    </source>
</evidence>
<keyword evidence="2" id="KW-0597">Phosphoprotein</keyword>
<dbReference type="Pfam" id="PF02902">
    <property type="entry name" value="Peptidase_C48"/>
    <property type="match status" value="2"/>
</dbReference>
<dbReference type="Gene3D" id="3.40.395.10">
    <property type="entry name" value="Adenoviral Proteinase, Chain A"/>
    <property type="match status" value="1"/>
</dbReference>
<feature type="compositionally biased region" description="Low complexity" evidence="6">
    <location>
        <begin position="764"/>
        <end position="774"/>
    </location>
</feature>
<feature type="compositionally biased region" description="Basic and acidic residues" evidence="6">
    <location>
        <begin position="1031"/>
        <end position="1045"/>
    </location>
</feature>
<dbReference type="AlphaFoldDB" id="A0A8H5EWY3"/>
<feature type="compositionally biased region" description="Polar residues" evidence="6">
    <location>
        <begin position="148"/>
        <end position="160"/>
    </location>
</feature>
<feature type="compositionally biased region" description="Low complexity" evidence="6">
    <location>
        <begin position="222"/>
        <end position="233"/>
    </location>
</feature>
<reference evidence="8 9" key="1">
    <citation type="journal article" date="2020" name="ISME J.">
        <title>Uncovering the hidden diversity of litter-decomposition mechanisms in mushroom-forming fungi.</title>
        <authorList>
            <person name="Floudas D."/>
            <person name="Bentzer J."/>
            <person name="Ahren D."/>
            <person name="Johansson T."/>
            <person name="Persson P."/>
            <person name="Tunlid A."/>
        </authorList>
    </citation>
    <scope>NUCLEOTIDE SEQUENCE [LARGE SCALE GENOMIC DNA]</scope>
    <source>
        <strain evidence="8 9">CBS 101986</strain>
    </source>
</reference>
<dbReference type="GO" id="GO:0070139">
    <property type="term" value="F:SUMO-specific endopeptidase activity"/>
    <property type="evidence" value="ECO:0007669"/>
    <property type="project" value="TreeGrafter"/>
</dbReference>
<feature type="region of interest" description="Disordered" evidence="6">
    <location>
        <begin position="123"/>
        <end position="161"/>
    </location>
</feature>
<feature type="region of interest" description="Disordered" evidence="6">
    <location>
        <begin position="219"/>
        <end position="239"/>
    </location>
</feature>
<gene>
    <name evidence="8" type="ORF">D9619_007290</name>
</gene>
<feature type="domain" description="Ubiquitin-like protease family profile" evidence="7">
    <location>
        <begin position="554"/>
        <end position="985"/>
    </location>
</feature>
<dbReference type="InterPro" id="IPR038765">
    <property type="entry name" value="Papain-like_cys_pep_sf"/>
</dbReference>
<dbReference type="GO" id="GO:0016926">
    <property type="term" value="P:protein desumoylation"/>
    <property type="evidence" value="ECO:0007669"/>
    <property type="project" value="TreeGrafter"/>
</dbReference>
<keyword evidence="5" id="KW-0378">Hydrolase</keyword>
<feature type="compositionally biased region" description="Acidic residues" evidence="6">
    <location>
        <begin position="1046"/>
        <end position="1055"/>
    </location>
</feature>
<feature type="region of interest" description="Disordered" evidence="6">
    <location>
        <begin position="687"/>
        <end position="827"/>
    </location>
</feature>
<feature type="region of interest" description="Disordered" evidence="6">
    <location>
        <begin position="883"/>
        <end position="904"/>
    </location>
</feature>
<sequence>MATPSERKEIAKLQLPGDSVWKKHPTTISKPQNPARTAQPARTASGIASGSNPFGKPPQRAPAKGQRSSIGVGNPTSRQTLAGAHREPPNKRQKVSHGGGGFGGSLAMSKILGQAEAEVILVDDDPEEAQQKRSSKYLFRADSRRNGKQTIHPSGTNTAYLDNFKDVDIPTPQVEDLTMLSDDIESFSEDSPIPPSDPRLQGSRMSTGTVKQRVAEIEAKIPPSTTAPSTQAPKPSPKRLDLTTIVPVRGKKRMQKKKFEPMKSPGNPAAGPSTIPKNLDPIATSSSLKPTLRPPLKYLPVKEALIDALDYDGGKHGLFVACDSKKGLFLMKRQDDLAGTSNILFRIPPGDDPTLNFKYGTTILQFSNKSTEGLVTIRFHVGDPEWSVGKKDAVIAFMRGLKADLSTPNDEEMLWSAAQNHKAALLAEDPSIQEVEPKPDRMEELKVIEERKRKDSCRQLQSDKPQTIQAIFGVKHRESRANAASASPAVPSTALPANDRRPPTRSSKKNDPQIAEAPTLVRRSARNKERESEERAPDADEVMLVYPLGAPGAVTITKGDFARLEPGQYLNDTLIEFALKLWMTRLEQERPDIAQQVHVFSSFFYKKLNSKRDIRQAYENVRKWTSKFDIFKKKYIIVPINEHYHWYLAIIYEPEHMLSETTPEKPTARKATRLATKAVEAELADALVQSEETTNAMDESDGKPSVDVEEGQAVGQSAEKELSVSGDIPLISPQISSEGEVERDLSGFEESVRIEDPEPEEPSSKAAARSPSPATLSYVSYSAPDVSKSRAVSPSASDFGKTIPRSRRASNASSDVNMSDPDEMLLQDGDGPVEQLSEENVALLDRSDTDAAADPGSPIAVSEVASASHGGAIPPARFYQSVTKKGKGKQKAQPKRQVLSVDDDNTQDVEMDVDRKPRTVIFTLDSLGTSHRAAITKLSGYLQREAEDKKGITNAGQAEGKQASVPAQPNFCDCGLYLIHFAQTFISDPVKYYGLSMAPKGKLHNKDAKEDWNDKKVHTMRADLAQEITSRSEEWVKTRPAKPEKEENESDDDDVTILSQITGVKGKAAASQKSGVSQKPPVSKKPAVSQKSAVLQKPDVSQKPVEPTEPSNINQPRIAT</sequence>
<proteinExistence type="inferred from homology"/>
<dbReference type="PROSITE" id="PS50600">
    <property type="entry name" value="ULP_PROTEASE"/>
    <property type="match status" value="1"/>
</dbReference>
<feature type="region of interest" description="Disordered" evidence="6">
    <location>
        <begin position="479"/>
        <end position="538"/>
    </location>
</feature>
<dbReference type="SUPFAM" id="SSF54001">
    <property type="entry name" value="Cysteine proteinases"/>
    <property type="match status" value="1"/>
</dbReference>
<evidence type="ECO:0000256" key="1">
    <source>
        <dbReference type="ARBA" id="ARBA00005234"/>
    </source>
</evidence>
<feature type="compositionally biased region" description="Basic and acidic residues" evidence="6">
    <location>
        <begin position="740"/>
        <end position="756"/>
    </location>
</feature>
<feature type="region of interest" description="Disordered" evidence="6">
    <location>
        <begin position="179"/>
        <end position="206"/>
    </location>
</feature>
<feature type="compositionally biased region" description="Polar residues" evidence="6">
    <location>
        <begin position="26"/>
        <end position="52"/>
    </location>
</feature>
<feature type="region of interest" description="Disordered" evidence="6">
    <location>
        <begin position="1"/>
        <end position="106"/>
    </location>
</feature>
<feature type="compositionally biased region" description="Low complexity" evidence="6">
    <location>
        <begin position="481"/>
        <end position="497"/>
    </location>
</feature>
<dbReference type="PANTHER" id="PTHR46896:SF3">
    <property type="entry name" value="FI06413P-RELATED"/>
    <property type="match status" value="1"/>
</dbReference>
<dbReference type="InterPro" id="IPR051947">
    <property type="entry name" value="Sentrin-specific_protease"/>
</dbReference>
<evidence type="ECO:0000256" key="5">
    <source>
        <dbReference type="ARBA" id="ARBA00022801"/>
    </source>
</evidence>
<dbReference type="GO" id="GO:0006508">
    <property type="term" value="P:proteolysis"/>
    <property type="evidence" value="ECO:0007669"/>
    <property type="project" value="UniProtKB-KW"/>
</dbReference>
<dbReference type="GO" id="GO:0005634">
    <property type="term" value="C:nucleus"/>
    <property type="evidence" value="ECO:0007669"/>
    <property type="project" value="TreeGrafter"/>
</dbReference>
<feature type="compositionally biased region" description="Polar residues" evidence="6">
    <location>
        <begin position="66"/>
        <end position="80"/>
    </location>
</feature>
<evidence type="ECO:0000313" key="9">
    <source>
        <dbReference type="Proteomes" id="UP000567179"/>
    </source>
</evidence>
<comment type="caution">
    <text evidence="8">The sequence shown here is derived from an EMBL/GenBank/DDBJ whole genome shotgun (WGS) entry which is preliminary data.</text>
</comment>
<keyword evidence="9" id="KW-1185">Reference proteome</keyword>
<dbReference type="GO" id="GO:0005737">
    <property type="term" value="C:cytoplasm"/>
    <property type="evidence" value="ECO:0007669"/>
    <property type="project" value="TreeGrafter"/>
</dbReference>
<evidence type="ECO:0000313" key="8">
    <source>
        <dbReference type="EMBL" id="KAF5315073.1"/>
    </source>
</evidence>
<name>A0A8H5EWY3_9AGAR</name>
<comment type="similarity">
    <text evidence="1">Belongs to the peptidase C48 family.</text>
</comment>
<feature type="compositionally biased region" description="Polar residues" evidence="6">
    <location>
        <begin position="1109"/>
        <end position="1120"/>
    </location>
</feature>
<evidence type="ECO:0000259" key="7">
    <source>
        <dbReference type="PROSITE" id="PS50600"/>
    </source>
</evidence>
<dbReference type="EMBL" id="JAACJJ010000043">
    <property type="protein sequence ID" value="KAF5315073.1"/>
    <property type="molecule type" value="Genomic_DNA"/>
</dbReference>
<feature type="region of interest" description="Disordered" evidence="6">
    <location>
        <begin position="252"/>
        <end position="276"/>
    </location>
</feature>
<feature type="compositionally biased region" description="Basic and acidic residues" evidence="6">
    <location>
        <begin position="526"/>
        <end position="538"/>
    </location>
</feature>